<dbReference type="eggNOG" id="COG3187">
    <property type="taxonomic scope" value="Bacteria"/>
</dbReference>
<dbReference type="PANTHER" id="PTHR35535">
    <property type="entry name" value="HEAT SHOCK PROTEIN HSLJ"/>
    <property type="match status" value="1"/>
</dbReference>
<dbReference type="InterPro" id="IPR003646">
    <property type="entry name" value="SH3-like_bac-type"/>
</dbReference>
<dbReference type="STRING" id="252305.OB2597_02707"/>
<dbReference type="Pfam" id="PF03724">
    <property type="entry name" value="META"/>
    <property type="match status" value="1"/>
</dbReference>
<keyword evidence="1" id="KW-0732">Signal</keyword>
<organism evidence="4 5">
    <name type="scientific">Pseudooceanicola batsensis (strain ATCC BAA-863 / DSM 15984 / KCTC 12145 / HTCC2597)</name>
    <name type="common">Oceanicola batsensis</name>
    <dbReference type="NCBI Taxonomy" id="252305"/>
    <lineage>
        <taxon>Bacteria</taxon>
        <taxon>Pseudomonadati</taxon>
        <taxon>Pseudomonadota</taxon>
        <taxon>Alphaproteobacteria</taxon>
        <taxon>Rhodobacterales</taxon>
        <taxon>Paracoccaceae</taxon>
        <taxon>Pseudooceanicola</taxon>
    </lineage>
</organism>
<dbReference type="Gene3D" id="2.30.30.40">
    <property type="entry name" value="SH3 Domains"/>
    <property type="match status" value="1"/>
</dbReference>
<reference evidence="4 5" key="1">
    <citation type="journal article" date="2010" name="J. Bacteriol.">
        <title>Genome sequences of Oceanicola granulosus HTCC2516(T) and Oceanicola batsensis HTCC2597(TDelta).</title>
        <authorList>
            <person name="Thrash J.C."/>
            <person name="Cho J.C."/>
            <person name="Vergin K.L."/>
            <person name="Giovannoni S.J."/>
        </authorList>
    </citation>
    <scope>NUCLEOTIDE SEQUENCE [LARGE SCALE GENOMIC DNA]</scope>
    <source>
        <strain evidence="5">ATCC BAA-863 / DSM 15984 / KCTC 12145 / HTCC2597</strain>
    </source>
</reference>
<accession>A3TXD5</accession>
<dbReference type="AlphaFoldDB" id="A3TXD5"/>
<dbReference type="Gene3D" id="2.40.128.270">
    <property type="match status" value="1"/>
</dbReference>
<evidence type="ECO:0000313" key="5">
    <source>
        <dbReference type="Proteomes" id="UP000004318"/>
    </source>
</evidence>
<dbReference type="InterPro" id="IPR005184">
    <property type="entry name" value="DUF306_Meta_HslJ"/>
</dbReference>
<feature type="domain" description="SH3b" evidence="3">
    <location>
        <begin position="141"/>
        <end position="197"/>
    </location>
</feature>
<evidence type="ECO:0000313" key="4">
    <source>
        <dbReference type="EMBL" id="EAQ03495.1"/>
    </source>
</evidence>
<evidence type="ECO:0000259" key="2">
    <source>
        <dbReference type="Pfam" id="PF03724"/>
    </source>
</evidence>
<proteinExistence type="predicted"/>
<dbReference type="HOGENOM" id="CLU_923887_0_0_5"/>
<dbReference type="PANTHER" id="PTHR35535:SF1">
    <property type="entry name" value="HEAT SHOCK PROTEIN HSLJ"/>
    <property type="match status" value="1"/>
</dbReference>
<evidence type="ECO:0000259" key="3">
    <source>
        <dbReference type="Pfam" id="PF08239"/>
    </source>
</evidence>
<sequence length="301" mass="30809">MRLLCILLALMSLPAAASDWTITAIDGDPAVGAPTISFGEDGISGATGCNRFSGSASASAGSLQIGPGLAMTRRACLGADLTAQEGRLTALLQGDVEMQPDPFDDSLTLVGNGVTARLVPGLPPPPVAAAAFLIVSGVEATLNVRRDASTRSGIVAHAPLGIILRNLGCEARSDRTWCRIGYIDASGLEGWAAAEYLAPASAIRRAGAELFDGIGRLDCRSGASEVARCEAGVARESDGSGAILIYLDDNRRLLLEFRGTSVAAAGADAGDAIATEVQEDAVLVTSGSDRITIPTAMLRGE</sequence>
<comment type="caution">
    <text evidence="4">The sequence shown here is derived from an EMBL/GenBank/DDBJ whole genome shotgun (WGS) entry which is preliminary data.</text>
</comment>
<feature type="chain" id="PRO_5002660411" evidence="1">
    <location>
        <begin position="18"/>
        <end position="301"/>
    </location>
</feature>
<dbReference type="InterPro" id="IPR038670">
    <property type="entry name" value="HslJ-like_sf"/>
</dbReference>
<keyword evidence="5" id="KW-1185">Reference proteome</keyword>
<dbReference type="Proteomes" id="UP000004318">
    <property type="component" value="Unassembled WGS sequence"/>
</dbReference>
<dbReference type="EMBL" id="AAMO01000004">
    <property type="protein sequence ID" value="EAQ03495.1"/>
    <property type="molecule type" value="Genomic_DNA"/>
</dbReference>
<gene>
    <name evidence="4" type="ORF">OB2597_02707</name>
</gene>
<evidence type="ECO:0000256" key="1">
    <source>
        <dbReference type="SAM" id="SignalP"/>
    </source>
</evidence>
<dbReference type="Pfam" id="PF08239">
    <property type="entry name" value="SH3_3"/>
    <property type="match status" value="1"/>
</dbReference>
<feature type="domain" description="DUF306" evidence="2">
    <location>
        <begin position="17"/>
        <end position="110"/>
    </location>
</feature>
<name>A3TXD5_PSEBH</name>
<protein>
    <submittedName>
        <fullName evidence="4">Uncharacterized protein</fullName>
    </submittedName>
</protein>
<dbReference type="InterPro" id="IPR053147">
    <property type="entry name" value="Hsp_HslJ-like"/>
</dbReference>
<feature type="signal peptide" evidence="1">
    <location>
        <begin position="1"/>
        <end position="17"/>
    </location>
</feature>